<dbReference type="PANTHER" id="PTHR24276">
    <property type="entry name" value="POLYSERASE-RELATED"/>
    <property type="match status" value="1"/>
</dbReference>
<dbReference type="InterPro" id="IPR001254">
    <property type="entry name" value="Trypsin_dom"/>
</dbReference>
<keyword evidence="6" id="KW-0732">Signal</keyword>
<keyword evidence="2" id="KW-0378">Hydrolase</keyword>
<evidence type="ECO:0000256" key="1">
    <source>
        <dbReference type="ARBA" id="ARBA00022670"/>
    </source>
</evidence>
<dbReference type="GO" id="GO:0004252">
    <property type="term" value="F:serine-type endopeptidase activity"/>
    <property type="evidence" value="ECO:0007669"/>
    <property type="project" value="InterPro"/>
</dbReference>
<dbReference type="EnsemblMetazoa" id="XM_004922501.3">
    <property type="protein sequence ID" value="XP_004922558.2"/>
    <property type="gene ID" value="LOC101736507"/>
</dbReference>
<dbReference type="PROSITE" id="PS50240">
    <property type="entry name" value="TRYPSIN_DOM"/>
    <property type="match status" value="1"/>
</dbReference>
<dbReference type="PANTHER" id="PTHR24276:SF91">
    <property type="entry name" value="AT26814P-RELATED"/>
    <property type="match status" value="1"/>
</dbReference>
<feature type="compositionally biased region" description="Low complexity" evidence="5">
    <location>
        <begin position="272"/>
        <end position="292"/>
    </location>
</feature>
<keyword evidence="9" id="KW-1185">Reference proteome</keyword>
<organism evidence="8 9">
    <name type="scientific">Bombyx mori</name>
    <name type="common">Silk moth</name>
    <dbReference type="NCBI Taxonomy" id="7091"/>
    <lineage>
        <taxon>Eukaryota</taxon>
        <taxon>Metazoa</taxon>
        <taxon>Ecdysozoa</taxon>
        <taxon>Arthropoda</taxon>
        <taxon>Hexapoda</taxon>
        <taxon>Insecta</taxon>
        <taxon>Pterygota</taxon>
        <taxon>Neoptera</taxon>
        <taxon>Endopterygota</taxon>
        <taxon>Lepidoptera</taxon>
        <taxon>Glossata</taxon>
        <taxon>Ditrysia</taxon>
        <taxon>Bombycoidea</taxon>
        <taxon>Bombycidae</taxon>
        <taxon>Bombycinae</taxon>
        <taxon>Bombyx</taxon>
    </lineage>
</organism>
<feature type="chain" id="PRO_5035833687" description="Peptidase S1 domain-containing protein" evidence="6">
    <location>
        <begin position="30"/>
        <end position="388"/>
    </location>
</feature>
<reference evidence="8" key="2">
    <citation type="submission" date="2022-06" db="UniProtKB">
        <authorList>
            <consortium name="EnsemblMetazoa"/>
        </authorList>
    </citation>
    <scope>IDENTIFICATION</scope>
    <source>
        <strain evidence="8">p50T (Dazao)</strain>
    </source>
</reference>
<evidence type="ECO:0000256" key="2">
    <source>
        <dbReference type="ARBA" id="ARBA00022801"/>
    </source>
</evidence>
<dbReference type="SMART" id="SM00020">
    <property type="entry name" value="Tryp_SPc"/>
    <property type="match status" value="1"/>
</dbReference>
<dbReference type="InterPro" id="IPR043504">
    <property type="entry name" value="Peptidase_S1_PA_chymotrypsin"/>
</dbReference>
<feature type="signal peptide" evidence="6">
    <location>
        <begin position="1"/>
        <end position="29"/>
    </location>
</feature>
<evidence type="ECO:0000256" key="5">
    <source>
        <dbReference type="SAM" id="MobiDB-lite"/>
    </source>
</evidence>
<proteinExistence type="predicted"/>
<name>A0A8R1WI35_BOMMO</name>
<evidence type="ECO:0000313" key="9">
    <source>
        <dbReference type="Proteomes" id="UP000005204"/>
    </source>
</evidence>
<dbReference type="GO" id="GO:0006508">
    <property type="term" value="P:proteolysis"/>
    <property type="evidence" value="ECO:0007669"/>
    <property type="project" value="UniProtKB-KW"/>
</dbReference>
<keyword evidence="1" id="KW-0645">Protease</keyword>
<evidence type="ECO:0000256" key="6">
    <source>
        <dbReference type="SAM" id="SignalP"/>
    </source>
</evidence>
<dbReference type="InterPro" id="IPR009003">
    <property type="entry name" value="Peptidase_S1_PA"/>
</dbReference>
<dbReference type="Proteomes" id="UP000005204">
    <property type="component" value="Unassembled WGS sequence"/>
</dbReference>
<evidence type="ECO:0000259" key="7">
    <source>
        <dbReference type="PROSITE" id="PS50240"/>
    </source>
</evidence>
<keyword evidence="3" id="KW-0720">Serine protease</keyword>
<dbReference type="Gene3D" id="2.40.10.10">
    <property type="entry name" value="Trypsin-like serine proteases"/>
    <property type="match status" value="1"/>
</dbReference>
<evidence type="ECO:0000313" key="8">
    <source>
        <dbReference type="EnsemblMetazoa" id="XP_004922558.2"/>
    </source>
</evidence>
<dbReference type="SUPFAM" id="SSF50494">
    <property type="entry name" value="Trypsin-like serine proteases"/>
    <property type="match status" value="1"/>
</dbReference>
<protein>
    <recommendedName>
        <fullName evidence="7">Peptidase S1 domain-containing protein</fullName>
    </recommendedName>
</protein>
<feature type="region of interest" description="Disordered" evidence="5">
    <location>
        <begin position="269"/>
        <end position="292"/>
    </location>
</feature>
<keyword evidence="4" id="KW-1015">Disulfide bond</keyword>
<dbReference type="Pfam" id="PF00089">
    <property type="entry name" value="Trypsin"/>
    <property type="match status" value="1"/>
</dbReference>
<evidence type="ECO:0000256" key="3">
    <source>
        <dbReference type="ARBA" id="ARBA00022825"/>
    </source>
</evidence>
<reference evidence="9" key="1">
    <citation type="journal article" date="2008" name="Insect Biochem. Mol. Biol.">
        <title>The genome of a lepidopteran model insect, the silkworm Bombyx mori.</title>
        <authorList>
            <consortium name="International Silkworm Genome Consortium"/>
        </authorList>
    </citation>
    <scope>NUCLEOTIDE SEQUENCE [LARGE SCALE GENOMIC DNA]</scope>
    <source>
        <strain evidence="9">p50T</strain>
    </source>
</reference>
<evidence type="ECO:0000256" key="4">
    <source>
        <dbReference type="ARBA" id="ARBA00023157"/>
    </source>
</evidence>
<sequence length="388" mass="43258">MLETIITNIMRRWEHLFVVFASIIVLVNGKIDSEVEAESGEKYDSEERIGPAITQINRHPYVGTLIKNGTYICSAVILNTYWLATLSDCFDRAIISSYVTHKNLGNFAIRAGSSYNNKGGTIHKIKLLINNFDLKVSAVKLDIPLEFGSQVDAARLPSPDQEVMLGYLASMTAWTPTGHIRLVNAPVIDASICEEDARLLPGHYICVGGVQDPNRHFCRQDNGGAVIQNDTLIAVSSFLHTCAVYTKTHAFPKVSSFSRWLDSVIWDEGNRPTTTEPSTTTASTTNTSNTTEISSTTSQFFAEANKFMLTLPFDPINVPLEPAEDNSVIPHMSLYESYLQNLAKEKTSTTTDPSVEEQKKKLLQKYGKALMKMPAELMKKKIEQYEYK</sequence>
<feature type="domain" description="Peptidase S1" evidence="7">
    <location>
        <begin position="26"/>
        <end position="266"/>
    </location>
</feature>
<accession>A0A8R1WI35</accession>
<dbReference type="AlphaFoldDB" id="A0A8R1WI35"/>
<dbReference type="InterPro" id="IPR050430">
    <property type="entry name" value="Peptidase_S1"/>
</dbReference>